<dbReference type="GO" id="GO:0005829">
    <property type="term" value="C:cytosol"/>
    <property type="evidence" value="ECO:0007669"/>
    <property type="project" value="TreeGrafter"/>
</dbReference>
<dbReference type="GO" id="GO:0004141">
    <property type="term" value="F:dethiobiotin synthase activity"/>
    <property type="evidence" value="ECO:0007669"/>
    <property type="project" value="InterPro"/>
</dbReference>
<sequence>MRAAARLRWRQFATLGSADPKALTPTPPALRGAAPRRPFAADPLPLAVPVYSIWGANTNVGKTLVSVGLAHAAAAAQAPFAYVKPVQTGFPHDSDARLVALASTAFRAALLAWIASRHLAG</sequence>
<keyword evidence="1" id="KW-0808">Transferase</keyword>
<protein>
    <submittedName>
        <fullName evidence="1">Bifunctional dethiobiotin synthetase/7,8-diamino-pelargonic acid aminotransferase, mitochondrial</fullName>
    </submittedName>
</protein>
<keyword evidence="1" id="KW-0032">Aminotransferase</keyword>
<dbReference type="EMBL" id="PGGS01000194">
    <property type="protein sequence ID" value="PNH07173.1"/>
    <property type="molecule type" value="Genomic_DNA"/>
</dbReference>
<dbReference type="Proteomes" id="UP000236333">
    <property type="component" value="Unassembled WGS sequence"/>
</dbReference>
<dbReference type="GO" id="GO:0000287">
    <property type="term" value="F:magnesium ion binding"/>
    <property type="evidence" value="ECO:0007669"/>
    <property type="project" value="InterPro"/>
</dbReference>
<dbReference type="GO" id="GO:0009102">
    <property type="term" value="P:biotin biosynthetic process"/>
    <property type="evidence" value="ECO:0007669"/>
    <property type="project" value="UniProtKB-UniPathway"/>
</dbReference>
<proteinExistence type="predicted"/>
<accession>A0A2J8A3T9</accession>
<dbReference type="InterPro" id="IPR004472">
    <property type="entry name" value="DTB_synth_BioD"/>
</dbReference>
<comment type="caution">
    <text evidence="1">The sequence shown here is derived from an EMBL/GenBank/DDBJ whole genome shotgun (WGS) entry which is preliminary data.</text>
</comment>
<evidence type="ECO:0000313" key="1">
    <source>
        <dbReference type="EMBL" id="PNH07173.1"/>
    </source>
</evidence>
<dbReference type="Gene3D" id="3.40.50.300">
    <property type="entry name" value="P-loop containing nucleotide triphosphate hydrolases"/>
    <property type="match status" value="1"/>
</dbReference>
<dbReference type="AlphaFoldDB" id="A0A2J8A3T9"/>
<gene>
    <name evidence="1" type="ORF">TSOC_006384</name>
</gene>
<evidence type="ECO:0000313" key="2">
    <source>
        <dbReference type="Proteomes" id="UP000236333"/>
    </source>
</evidence>
<dbReference type="OrthoDB" id="425114at2759"/>
<dbReference type="Pfam" id="PF13500">
    <property type="entry name" value="AAA_26"/>
    <property type="match status" value="1"/>
</dbReference>
<dbReference type="PANTHER" id="PTHR43210:SF5">
    <property type="entry name" value="DETHIOBIOTIN SYNTHETASE"/>
    <property type="match status" value="1"/>
</dbReference>
<dbReference type="SUPFAM" id="SSF52540">
    <property type="entry name" value="P-loop containing nucleoside triphosphate hydrolases"/>
    <property type="match status" value="1"/>
</dbReference>
<dbReference type="GO" id="GO:0005524">
    <property type="term" value="F:ATP binding"/>
    <property type="evidence" value="ECO:0007669"/>
    <property type="project" value="InterPro"/>
</dbReference>
<organism evidence="1 2">
    <name type="scientific">Tetrabaena socialis</name>
    <dbReference type="NCBI Taxonomy" id="47790"/>
    <lineage>
        <taxon>Eukaryota</taxon>
        <taxon>Viridiplantae</taxon>
        <taxon>Chlorophyta</taxon>
        <taxon>core chlorophytes</taxon>
        <taxon>Chlorophyceae</taxon>
        <taxon>CS clade</taxon>
        <taxon>Chlamydomonadales</taxon>
        <taxon>Tetrabaenaceae</taxon>
        <taxon>Tetrabaena</taxon>
    </lineage>
</organism>
<dbReference type="UniPathway" id="UPA00078"/>
<dbReference type="PANTHER" id="PTHR43210">
    <property type="entry name" value="DETHIOBIOTIN SYNTHETASE"/>
    <property type="match status" value="1"/>
</dbReference>
<dbReference type="GO" id="GO:0008483">
    <property type="term" value="F:transaminase activity"/>
    <property type="evidence" value="ECO:0007669"/>
    <property type="project" value="UniProtKB-KW"/>
</dbReference>
<keyword evidence="2" id="KW-1185">Reference proteome</keyword>
<name>A0A2J8A3T9_9CHLO</name>
<dbReference type="InterPro" id="IPR027417">
    <property type="entry name" value="P-loop_NTPase"/>
</dbReference>
<reference evidence="1 2" key="1">
    <citation type="journal article" date="2017" name="Mol. Biol. Evol.">
        <title>The 4-celled Tetrabaena socialis nuclear genome reveals the essential components for genetic control of cell number at the origin of multicellularity in the volvocine lineage.</title>
        <authorList>
            <person name="Featherston J."/>
            <person name="Arakaki Y."/>
            <person name="Hanschen E.R."/>
            <person name="Ferris P.J."/>
            <person name="Michod R.E."/>
            <person name="Olson B.J.S.C."/>
            <person name="Nozaki H."/>
            <person name="Durand P.M."/>
        </authorList>
    </citation>
    <scope>NUCLEOTIDE SEQUENCE [LARGE SCALE GENOMIC DNA]</scope>
    <source>
        <strain evidence="1 2">NIES-571</strain>
    </source>
</reference>